<dbReference type="OrthoDB" id="2349883at2759"/>
<keyword evidence="2" id="KW-1185">Reference proteome</keyword>
<organism evidence="1 2">
    <name type="scientific">Cryptococcus deuterogattii (strain R265)</name>
    <name type="common">Cryptococcus gattii VGII (strain R265)</name>
    <dbReference type="NCBI Taxonomy" id="294750"/>
    <lineage>
        <taxon>Eukaryota</taxon>
        <taxon>Fungi</taxon>
        <taxon>Dikarya</taxon>
        <taxon>Basidiomycota</taxon>
        <taxon>Agaricomycotina</taxon>
        <taxon>Tremellomycetes</taxon>
        <taxon>Tremellales</taxon>
        <taxon>Cryptococcaceae</taxon>
        <taxon>Cryptococcus</taxon>
        <taxon>Cryptococcus gattii species complex</taxon>
    </lineage>
</organism>
<dbReference type="HOGENOM" id="CLU_594491_0_0_1"/>
<accession>A0A095EIC1</accession>
<dbReference type="AlphaFoldDB" id="A0A095EIC1"/>
<dbReference type="VEuPathDB" id="FungiDB:CNBG_2871"/>
<dbReference type="RefSeq" id="XP_062882875.1">
    <property type="nucleotide sequence ID" value="XM_063026920.1"/>
</dbReference>
<proteinExistence type="predicted"/>
<dbReference type="GeneID" id="88179194"/>
<dbReference type="Proteomes" id="UP000029445">
    <property type="component" value="Chromosome 8"/>
</dbReference>
<protein>
    <submittedName>
        <fullName evidence="1">Uncharacterized protein</fullName>
    </submittedName>
</protein>
<name>A0A095EIC1_CRYD2</name>
<dbReference type="OMA" id="PVYFPAW"/>
<reference evidence="1 2" key="1">
    <citation type="journal article" date="2011" name="MBio">
        <title>Genome variation in Cryptococcus gattii, an emerging pathogen of immunocompetent hosts.</title>
        <authorList>
            <person name="D'Souza C.A."/>
            <person name="Kronstad J.W."/>
            <person name="Taylor G."/>
            <person name="Warren R."/>
            <person name="Yuen M."/>
            <person name="Hu G."/>
            <person name="Jung W.H."/>
            <person name="Sham A."/>
            <person name="Kidd S.E."/>
            <person name="Tangen K."/>
            <person name="Lee N."/>
            <person name="Zeilmaker T."/>
            <person name="Sawkins J."/>
            <person name="McVicker G."/>
            <person name="Shah S."/>
            <person name="Gnerre S."/>
            <person name="Griggs A."/>
            <person name="Zeng Q."/>
            <person name="Bartlett K."/>
            <person name="Li W."/>
            <person name="Wang X."/>
            <person name="Heitman J."/>
            <person name="Stajich J.E."/>
            <person name="Fraser J.A."/>
            <person name="Meyer W."/>
            <person name="Carter D."/>
            <person name="Schein J."/>
            <person name="Krzywinski M."/>
            <person name="Kwon-Chung K.J."/>
            <person name="Varma A."/>
            <person name="Wang J."/>
            <person name="Brunham R."/>
            <person name="Fyfe M."/>
            <person name="Ouellette B.F."/>
            <person name="Siddiqui A."/>
            <person name="Marra M."/>
            <person name="Jones S."/>
            <person name="Holt R."/>
            <person name="Birren B.W."/>
            <person name="Galagan J.E."/>
            <person name="Cuomo C.A."/>
        </authorList>
    </citation>
    <scope>NUCLEOTIDE SEQUENCE [LARGE SCALE GENOMIC DNA]</scope>
    <source>
        <strain evidence="1 2">R265</strain>
    </source>
</reference>
<dbReference type="KEGG" id="cdeu:CNBG_2871"/>
<gene>
    <name evidence="1" type="ORF">CNBG_2871</name>
</gene>
<evidence type="ECO:0000313" key="2">
    <source>
        <dbReference type="Proteomes" id="UP000029445"/>
    </source>
</evidence>
<dbReference type="EMBL" id="CP025766">
    <property type="protein sequence ID" value="KGB77033.1"/>
    <property type="molecule type" value="Genomic_DNA"/>
</dbReference>
<reference evidence="1 2" key="2">
    <citation type="journal article" date="2018" name="Proc. Natl. Acad. Sci.">
        <title>RNAi is a critical determinant of centromere evolution in closely related fungi.</title>
        <authorList>
            <person name="Yadav V."/>
            <person name="Sun S."/>
            <person name="Billmyre R.B."/>
            <person name="Thimmappa B.C."/>
            <person name="Shea T."/>
            <person name="Lintner R."/>
            <person name="Bakkeren G."/>
            <person name="Cuomo C.A."/>
            <person name="Heitman J."/>
            <person name="Sanyal K."/>
        </authorList>
    </citation>
    <scope>NUCLEOTIDE SEQUENCE [LARGE SCALE GENOMIC DNA]</scope>
    <source>
        <strain evidence="1 2">R265</strain>
    </source>
</reference>
<evidence type="ECO:0000313" key="1">
    <source>
        <dbReference type="EMBL" id="KGB77033.1"/>
    </source>
</evidence>
<sequence>MPPRLTRIAFRPRVLLLSRPLARPLSSDTRSPSNKITTAPFRLAPADALNKMYINALLASASIPNIVYAFLLRLFGPSITPLATEFGLGSKLELRGTMKAALYPAWRVDSIVEGKVTVDSARGISKRLEPKVWISTTDAYVPGNPFAPLSYLSFAVPPLPDDLPSYNPSKHLRQLEDDGLDIVPVPFTVSPLGLSKLIRSRIGQSTRWENLKIDESKFKETMVACYPLLLPIYLAEFEYDQGEDGKRQFTIVMDAHDDNPKNCRVSWPPPPHLVESGRFDKNYYVNPAPFLPNANLAIYPSPGPQPIPDTMRNKLIDAYQTWMSPAPDLENVEHIDPSPMVAVQDEEGGVVDWEDERIMSWSGVEREENAEYLEMALRTQKGLETLETMKLVSQRTPDKDLKGLVINTTGPRPHFERKSLADMETQLQGDIEKMKEELEDLKPGWLKSFEAKQQTEKSSD</sequence>